<gene>
    <name evidence="10" type="ORF">MZO42_13260</name>
</gene>
<dbReference type="InterPro" id="IPR010920">
    <property type="entry name" value="LSM_dom_sf"/>
</dbReference>
<keyword evidence="6 7" id="KW-0472">Membrane</keyword>
<keyword evidence="5 7" id="KW-1133">Transmembrane helix</keyword>
<feature type="transmembrane region" description="Helical" evidence="7">
    <location>
        <begin position="185"/>
        <end position="213"/>
    </location>
</feature>
<dbReference type="Gene3D" id="3.30.70.100">
    <property type="match status" value="1"/>
</dbReference>
<feature type="domain" description="Mechanosensitive ion channel MscS" evidence="8">
    <location>
        <begin position="201"/>
        <end position="266"/>
    </location>
</feature>
<dbReference type="Gene3D" id="1.10.287.1260">
    <property type="match status" value="1"/>
</dbReference>
<keyword evidence="7" id="KW-0813">Transport</keyword>
<feature type="transmembrane region" description="Helical" evidence="7">
    <location>
        <begin position="148"/>
        <end position="173"/>
    </location>
</feature>
<dbReference type="PANTHER" id="PTHR30221:SF1">
    <property type="entry name" value="SMALL-CONDUCTANCE MECHANOSENSITIVE CHANNEL"/>
    <property type="match status" value="1"/>
</dbReference>
<evidence type="ECO:0000256" key="6">
    <source>
        <dbReference type="ARBA" id="ARBA00023136"/>
    </source>
</evidence>
<dbReference type="SUPFAM" id="SSF50182">
    <property type="entry name" value="Sm-like ribonucleoproteins"/>
    <property type="match status" value="1"/>
</dbReference>
<evidence type="ECO:0000256" key="2">
    <source>
        <dbReference type="ARBA" id="ARBA00008017"/>
    </source>
</evidence>
<dbReference type="InterPro" id="IPR023408">
    <property type="entry name" value="MscS_beta-dom_sf"/>
</dbReference>
<sequence>MTNNTASKPLIPAGPDIEAQARTLFHDSLIWIESHWLNIAIAAGVAVLIVGALHAVRAWAMRLCQRGSGTATWYSVVGRALARTGNFFIIMTALRLVSGYANPPVMVATTIGFLFTIAAVFQVAIWVRELIFGAIEHRTTSENYTGEGLASAIGIIRLLVSIVLFAIATVMVLSNVGVNVTGLVAGLGIGGIAIGLAAQGIFGDLIAALSIIFDRPFRVGQHIKYDGTDGTIEEIGLKSTRLRSVTGELRIISNRQLLDKEIQNLSDRRLIRFNWMLGVAYETPPDTLDRLPQILKEIAEACGARAARNGFANFGPSTLDYEFIVELDGSDWTAAHQIRDKIATTILRRFAEEGINLPYPAQTSFTAAPDGRLIMPYPEVQPVRRVDKGPDER</sequence>
<dbReference type="SUPFAM" id="SSF82861">
    <property type="entry name" value="Mechanosensitive channel protein MscS (YggB), transmembrane region"/>
    <property type="match status" value="1"/>
</dbReference>
<keyword evidence="3" id="KW-1003">Cell membrane</keyword>
<comment type="caution">
    <text evidence="10">The sequence shown here is derived from an EMBL/GenBank/DDBJ whole genome shotgun (WGS) entry which is preliminary data.</text>
</comment>
<keyword evidence="7" id="KW-0407">Ion channel</keyword>
<evidence type="ECO:0000259" key="8">
    <source>
        <dbReference type="Pfam" id="PF00924"/>
    </source>
</evidence>
<evidence type="ECO:0000256" key="5">
    <source>
        <dbReference type="ARBA" id="ARBA00022989"/>
    </source>
</evidence>
<evidence type="ECO:0000256" key="4">
    <source>
        <dbReference type="ARBA" id="ARBA00022692"/>
    </source>
</evidence>
<evidence type="ECO:0000256" key="1">
    <source>
        <dbReference type="ARBA" id="ARBA00004651"/>
    </source>
</evidence>
<dbReference type="Pfam" id="PF00924">
    <property type="entry name" value="MS_channel_2nd"/>
    <property type="match status" value="1"/>
</dbReference>
<keyword evidence="7" id="KW-0406">Ion transport</keyword>
<evidence type="ECO:0000259" key="9">
    <source>
        <dbReference type="Pfam" id="PF21088"/>
    </source>
</evidence>
<feature type="domain" description="Mechanosensitive ion channel transmembrane helices 2/3" evidence="9">
    <location>
        <begin position="159"/>
        <end position="199"/>
    </location>
</feature>
<dbReference type="EMBL" id="JALMLT010000003">
    <property type="protein sequence ID" value="MDT8759668.1"/>
    <property type="molecule type" value="Genomic_DNA"/>
</dbReference>
<dbReference type="InterPro" id="IPR049142">
    <property type="entry name" value="MS_channel_1st"/>
</dbReference>
<name>A0ABU3N5J3_9SPHN</name>
<keyword evidence="7" id="KW-0997">Cell inner membrane</keyword>
<proteinExistence type="inferred from homology"/>
<comment type="subcellular location">
    <subcellularLocation>
        <location evidence="7">Cell inner membrane</location>
        <topology evidence="7">Multi-pass membrane protein</topology>
    </subcellularLocation>
    <subcellularLocation>
        <location evidence="1">Cell membrane</location>
        <topology evidence="1">Multi-pass membrane protein</topology>
    </subcellularLocation>
</comment>
<dbReference type="PANTHER" id="PTHR30221">
    <property type="entry name" value="SMALL-CONDUCTANCE MECHANOSENSITIVE CHANNEL"/>
    <property type="match status" value="1"/>
</dbReference>
<dbReference type="InterPro" id="IPR011066">
    <property type="entry name" value="MscS_channel_C_sf"/>
</dbReference>
<dbReference type="InterPro" id="IPR011014">
    <property type="entry name" value="MscS_channel_TM-2"/>
</dbReference>
<dbReference type="InterPro" id="IPR006685">
    <property type="entry name" value="MscS_channel_2nd"/>
</dbReference>
<protein>
    <recommendedName>
        <fullName evidence="7">Small-conductance mechanosensitive channel</fullName>
    </recommendedName>
</protein>
<dbReference type="SUPFAM" id="SSF82689">
    <property type="entry name" value="Mechanosensitive channel protein MscS (YggB), C-terminal domain"/>
    <property type="match status" value="1"/>
</dbReference>
<feature type="transmembrane region" description="Helical" evidence="7">
    <location>
        <begin position="80"/>
        <end position="101"/>
    </location>
</feature>
<organism evidence="10">
    <name type="scientific">Sphingomonas psychrotolerans</name>
    <dbReference type="NCBI Taxonomy" id="1327635"/>
    <lineage>
        <taxon>Bacteria</taxon>
        <taxon>Pseudomonadati</taxon>
        <taxon>Pseudomonadota</taxon>
        <taxon>Alphaproteobacteria</taxon>
        <taxon>Sphingomonadales</taxon>
        <taxon>Sphingomonadaceae</taxon>
        <taxon>Sphingomonas</taxon>
    </lineage>
</organism>
<accession>A0ABU3N5J3</accession>
<reference evidence="10" key="1">
    <citation type="submission" date="2022-04" db="EMBL/GenBank/DDBJ databases">
        <title>Tomato heritable bacteria conferring resistance against bacterial wilt.</title>
        <authorList>
            <person name="Yin J."/>
        </authorList>
    </citation>
    <scope>NUCLEOTIDE SEQUENCE</scope>
    <source>
        <strain evidence="10">Cra20</strain>
    </source>
</reference>
<feature type="transmembrane region" description="Helical" evidence="7">
    <location>
        <begin position="107"/>
        <end position="127"/>
    </location>
</feature>
<dbReference type="InterPro" id="IPR045275">
    <property type="entry name" value="MscS_archaea/bacteria_type"/>
</dbReference>
<dbReference type="Pfam" id="PF21088">
    <property type="entry name" value="MS_channel_1st"/>
    <property type="match status" value="1"/>
</dbReference>
<comment type="subunit">
    <text evidence="7">Homoheptamer.</text>
</comment>
<dbReference type="Gene3D" id="2.30.30.60">
    <property type="match status" value="1"/>
</dbReference>
<feature type="transmembrane region" description="Helical" evidence="7">
    <location>
        <begin position="36"/>
        <end position="59"/>
    </location>
</feature>
<comment type="function">
    <text evidence="7">Mechanosensitive channel that participates in the regulation of osmotic pressure changes within the cell, opening in response to stretch forces in the membrane lipid bilayer, without the need for other proteins. Contributes to normal resistance to hypoosmotic shock. Forms an ion channel of 1.0 nanosiemens conductance with a slight preference for anions.</text>
</comment>
<comment type="caution">
    <text evidence="7">Lacks conserved residue(s) required for the propagation of feature annotation.</text>
</comment>
<evidence type="ECO:0000313" key="10">
    <source>
        <dbReference type="EMBL" id="MDT8759668.1"/>
    </source>
</evidence>
<evidence type="ECO:0000256" key="3">
    <source>
        <dbReference type="ARBA" id="ARBA00022475"/>
    </source>
</evidence>
<comment type="similarity">
    <text evidence="2 7">Belongs to the MscS (TC 1.A.23) family.</text>
</comment>
<keyword evidence="4 7" id="KW-0812">Transmembrane</keyword>
<evidence type="ECO:0000256" key="7">
    <source>
        <dbReference type="RuleBase" id="RU369025"/>
    </source>
</evidence>